<name>A0A4R2EJB0_9BACT</name>
<keyword evidence="9 10" id="KW-0472">Membrane</keyword>
<comment type="caution">
    <text evidence="11">The sequence shown here is derived from an EMBL/GenBank/DDBJ whole genome shotgun (WGS) entry which is preliminary data.</text>
</comment>
<evidence type="ECO:0000256" key="9">
    <source>
        <dbReference type="ARBA" id="ARBA00023136"/>
    </source>
</evidence>
<keyword evidence="8" id="KW-0764">Sulfate transport</keyword>
<dbReference type="InterPro" id="IPR059112">
    <property type="entry name" value="CysZ/EI24"/>
</dbReference>
<keyword evidence="4" id="KW-0997">Cell inner membrane</keyword>
<evidence type="ECO:0000256" key="6">
    <source>
        <dbReference type="ARBA" id="ARBA00022692"/>
    </source>
</evidence>
<sequence length="257" mass="28120">MRHFFRGLSLAFRGYGRSLSVISACGLSWVFIFPALILVLNLFLGGSLATQLTNLATDWVREAIPFSIGDSWLASSVRTLAAFFVWLSLFFIMVYVGGTLLLILLSPVLAYVSEKVDGHLTGRDYPFRLGEFLSDILRGIRIALRNLTVEVGITVASFFVGLIPLVGFLVPPFLFVVAAYFYGFAFMDYTLERHRYTVRQSIAAVGHHKGTAIGLGSVYMLLTTIPFIGFALAGFVSILSVAAATIAATEIVEKSEP</sequence>
<dbReference type="PANTHER" id="PTHR37468:SF1">
    <property type="entry name" value="SULFATE TRANSPORTER CYSZ"/>
    <property type="match status" value="1"/>
</dbReference>
<dbReference type="GO" id="GO:0000103">
    <property type="term" value="P:sulfate assimilation"/>
    <property type="evidence" value="ECO:0007669"/>
    <property type="project" value="TreeGrafter"/>
</dbReference>
<keyword evidence="3" id="KW-1003">Cell membrane</keyword>
<dbReference type="Proteomes" id="UP000294830">
    <property type="component" value="Unassembled WGS sequence"/>
</dbReference>
<keyword evidence="5" id="KW-0028">Amino-acid biosynthesis</keyword>
<dbReference type="GO" id="GO:0005886">
    <property type="term" value="C:plasma membrane"/>
    <property type="evidence" value="ECO:0007669"/>
    <property type="project" value="TreeGrafter"/>
</dbReference>
<dbReference type="Pfam" id="PF07264">
    <property type="entry name" value="EI24"/>
    <property type="match status" value="1"/>
</dbReference>
<feature type="transmembrane region" description="Helical" evidence="10">
    <location>
        <begin position="218"/>
        <end position="248"/>
    </location>
</feature>
<keyword evidence="6 10" id="KW-0812">Transmembrane</keyword>
<evidence type="ECO:0000256" key="3">
    <source>
        <dbReference type="ARBA" id="ARBA00022475"/>
    </source>
</evidence>
<evidence type="ECO:0000256" key="8">
    <source>
        <dbReference type="ARBA" id="ARBA00023032"/>
    </source>
</evidence>
<dbReference type="GO" id="GO:0009675">
    <property type="term" value="F:high-affinity sulfate:proton symporter activity"/>
    <property type="evidence" value="ECO:0007669"/>
    <property type="project" value="TreeGrafter"/>
</dbReference>
<keyword evidence="7 10" id="KW-1133">Transmembrane helix</keyword>
<evidence type="ECO:0000256" key="5">
    <source>
        <dbReference type="ARBA" id="ARBA00022605"/>
    </source>
</evidence>
<dbReference type="RefSeq" id="WP_131839588.1">
    <property type="nucleotide sequence ID" value="NZ_SLWB01000009.1"/>
</dbReference>
<protein>
    <submittedName>
        <fullName evidence="11">CysZ protein</fullName>
    </submittedName>
</protein>
<dbReference type="EMBL" id="SLWB01000009">
    <property type="protein sequence ID" value="TCN66464.1"/>
    <property type="molecule type" value="Genomic_DNA"/>
</dbReference>
<evidence type="ECO:0000256" key="4">
    <source>
        <dbReference type="ARBA" id="ARBA00022519"/>
    </source>
</evidence>
<keyword evidence="12" id="KW-1185">Reference proteome</keyword>
<feature type="transmembrane region" description="Helical" evidence="10">
    <location>
        <begin position="21"/>
        <end position="44"/>
    </location>
</feature>
<feature type="transmembrane region" description="Helical" evidence="10">
    <location>
        <begin position="80"/>
        <end position="105"/>
    </location>
</feature>
<reference evidence="11 12" key="1">
    <citation type="submission" date="2019-03" db="EMBL/GenBank/DDBJ databases">
        <title>Genomic Encyclopedia of Archaeal and Bacterial Type Strains, Phase II (KMG-II): from individual species to whole genera.</title>
        <authorList>
            <person name="Goeker M."/>
        </authorList>
    </citation>
    <scope>NUCLEOTIDE SEQUENCE [LARGE SCALE GENOMIC DNA]</scope>
    <source>
        <strain evidence="11 12">RL-C</strain>
    </source>
</reference>
<organism evidence="11 12">
    <name type="scientific">Acetobacteroides hydrogenigenes</name>
    <dbReference type="NCBI Taxonomy" id="979970"/>
    <lineage>
        <taxon>Bacteria</taxon>
        <taxon>Pseudomonadati</taxon>
        <taxon>Bacteroidota</taxon>
        <taxon>Bacteroidia</taxon>
        <taxon>Bacteroidales</taxon>
        <taxon>Rikenellaceae</taxon>
        <taxon>Acetobacteroides</taxon>
    </lineage>
</organism>
<dbReference type="AlphaFoldDB" id="A0A4R2EJB0"/>
<dbReference type="PANTHER" id="PTHR37468">
    <property type="entry name" value="SULFATE TRANSPORTER CYSZ"/>
    <property type="match status" value="1"/>
</dbReference>
<evidence type="ECO:0000256" key="2">
    <source>
        <dbReference type="ARBA" id="ARBA00022448"/>
    </source>
</evidence>
<evidence type="ECO:0000256" key="7">
    <source>
        <dbReference type="ARBA" id="ARBA00022989"/>
    </source>
</evidence>
<accession>A0A4R2EJB0</accession>
<evidence type="ECO:0000256" key="1">
    <source>
        <dbReference type="ARBA" id="ARBA00004141"/>
    </source>
</evidence>
<evidence type="ECO:0000313" key="12">
    <source>
        <dbReference type="Proteomes" id="UP000294830"/>
    </source>
</evidence>
<comment type="subcellular location">
    <subcellularLocation>
        <location evidence="1">Membrane</location>
        <topology evidence="1">Multi-pass membrane protein</topology>
    </subcellularLocation>
</comment>
<gene>
    <name evidence="11" type="ORF">CLV25_10993</name>
</gene>
<evidence type="ECO:0000256" key="10">
    <source>
        <dbReference type="SAM" id="Phobius"/>
    </source>
</evidence>
<evidence type="ECO:0000313" key="11">
    <source>
        <dbReference type="EMBL" id="TCN66464.1"/>
    </source>
</evidence>
<dbReference type="InterPro" id="IPR050480">
    <property type="entry name" value="CysZ-like"/>
</dbReference>
<dbReference type="OrthoDB" id="9787566at2"/>
<dbReference type="GO" id="GO:0019344">
    <property type="term" value="P:cysteine biosynthetic process"/>
    <property type="evidence" value="ECO:0007669"/>
    <property type="project" value="TreeGrafter"/>
</dbReference>
<keyword evidence="2" id="KW-0813">Transport</keyword>
<proteinExistence type="predicted"/>